<proteinExistence type="predicted"/>
<dbReference type="EMBL" id="PGGS01000378">
    <property type="protein sequence ID" value="PNH04562.1"/>
    <property type="molecule type" value="Genomic_DNA"/>
</dbReference>
<dbReference type="Proteomes" id="UP000236333">
    <property type="component" value="Unassembled WGS sequence"/>
</dbReference>
<evidence type="ECO:0000256" key="1">
    <source>
        <dbReference type="SAM" id="MobiDB-lite"/>
    </source>
</evidence>
<dbReference type="AlphaFoldDB" id="A0A2J7ZWD5"/>
<keyword evidence="3" id="KW-1185">Reference proteome</keyword>
<reference evidence="2 3" key="1">
    <citation type="journal article" date="2017" name="Mol. Biol. Evol.">
        <title>The 4-celled Tetrabaena socialis nuclear genome reveals the essential components for genetic control of cell number at the origin of multicellularity in the volvocine lineage.</title>
        <authorList>
            <person name="Featherston J."/>
            <person name="Arakaki Y."/>
            <person name="Hanschen E.R."/>
            <person name="Ferris P.J."/>
            <person name="Michod R.E."/>
            <person name="Olson B.J.S.C."/>
            <person name="Nozaki H."/>
            <person name="Durand P.M."/>
        </authorList>
    </citation>
    <scope>NUCLEOTIDE SEQUENCE [LARGE SCALE GENOMIC DNA]</scope>
    <source>
        <strain evidence="2 3">NIES-571</strain>
    </source>
</reference>
<organism evidence="2 3">
    <name type="scientific">Tetrabaena socialis</name>
    <dbReference type="NCBI Taxonomy" id="47790"/>
    <lineage>
        <taxon>Eukaryota</taxon>
        <taxon>Viridiplantae</taxon>
        <taxon>Chlorophyta</taxon>
        <taxon>core chlorophytes</taxon>
        <taxon>Chlorophyceae</taxon>
        <taxon>CS clade</taxon>
        <taxon>Chlamydomonadales</taxon>
        <taxon>Tetrabaenaceae</taxon>
        <taxon>Tetrabaena</taxon>
    </lineage>
</organism>
<evidence type="ECO:0000313" key="2">
    <source>
        <dbReference type="EMBL" id="PNH04562.1"/>
    </source>
</evidence>
<protein>
    <submittedName>
        <fullName evidence="2">Uncharacterized protein</fullName>
    </submittedName>
</protein>
<feature type="region of interest" description="Disordered" evidence="1">
    <location>
        <begin position="109"/>
        <end position="159"/>
    </location>
</feature>
<accession>A0A2J7ZWD5</accession>
<evidence type="ECO:0000313" key="3">
    <source>
        <dbReference type="Proteomes" id="UP000236333"/>
    </source>
</evidence>
<gene>
    <name evidence="2" type="ORF">TSOC_009257</name>
</gene>
<feature type="compositionally biased region" description="Gly residues" evidence="1">
    <location>
        <begin position="127"/>
        <end position="152"/>
    </location>
</feature>
<comment type="caution">
    <text evidence="2">The sequence shown here is derived from an EMBL/GenBank/DDBJ whole genome shotgun (WGS) entry which is preliminary data.</text>
</comment>
<sequence>MATESSTKHSDITPATSIQPIPFGVSVMRWLIISSLRSLLTHGMRPAYYLRDAAHILSAITDGPMLASEAAQRAGLHRRRDVPAARQRPSTAGTLAGAVCGVSGMRLSRHQHQPPAASGAHAYYGGKRVGGGDGSSTSGGGATGRQQGGGKGWIPPMRI</sequence>
<name>A0A2J7ZWD5_9CHLO</name>